<gene>
    <name evidence="2" type="ORF">NCTC9419_00396</name>
</gene>
<dbReference type="InterPro" id="IPR052189">
    <property type="entry name" value="L-asp_N-monooxygenase_NS-form"/>
</dbReference>
<evidence type="ECO:0000313" key="3">
    <source>
        <dbReference type="Proteomes" id="UP000271603"/>
    </source>
</evidence>
<dbReference type="EMBL" id="LR134155">
    <property type="protein sequence ID" value="VEA68359.1"/>
    <property type="molecule type" value="Genomic_DNA"/>
</dbReference>
<dbReference type="InterPro" id="IPR038732">
    <property type="entry name" value="HpyO/CreE_NAD-binding"/>
</dbReference>
<dbReference type="SUPFAM" id="SSF51905">
    <property type="entry name" value="FAD/NAD(P)-binding domain"/>
    <property type="match status" value="1"/>
</dbReference>
<proteinExistence type="predicted"/>
<reference evidence="2 3" key="1">
    <citation type="submission" date="2018-12" db="EMBL/GenBank/DDBJ databases">
        <authorList>
            <consortium name="Pathogen Informatics"/>
        </authorList>
    </citation>
    <scope>NUCLEOTIDE SEQUENCE [LARGE SCALE GENOMIC DNA]</scope>
    <source>
        <strain evidence="2 3">NCTC9419</strain>
    </source>
</reference>
<evidence type="ECO:0000313" key="2">
    <source>
        <dbReference type="EMBL" id="VEA68359.1"/>
    </source>
</evidence>
<organism evidence="2 3">
    <name type="scientific">Serratia rubidaea</name>
    <name type="common">Serratia marinorubra</name>
    <dbReference type="NCBI Taxonomy" id="61652"/>
    <lineage>
        <taxon>Bacteria</taxon>
        <taxon>Pseudomonadati</taxon>
        <taxon>Pseudomonadota</taxon>
        <taxon>Gammaproteobacteria</taxon>
        <taxon>Enterobacterales</taxon>
        <taxon>Yersiniaceae</taxon>
        <taxon>Serratia</taxon>
    </lineage>
</organism>
<dbReference type="Pfam" id="PF13454">
    <property type="entry name" value="NAD_binding_9"/>
    <property type="match status" value="1"/>
</dbReference>
<sequence>MSKNCSKEESRDDFFKVAVIGCGPRGISVLERIGARLASIFDSPPVNKNICVYIIDADSVGGGRIWRPDQPKWLLMNTPAKETTIFSGPADGGEVRPMAGPSLAEWWREVDPDNAEPDGLAPRYIYGEYLNFSFEKIIKHLSLYSDVHVMQDSVIDVRKTGGKRTIELAGHASIKVDKVVVATGHPVPELNSSQLEFFQFAQQHPGLRYVEGNSAAEMPLSTIAPGENVGVIGCGLAFYDVMASLTEGRGGRYEIGRDGDFIYVPSGDEPIIHAGSRSGVPFPARALNEKSAEYQYKPRLLTEPRMRQLRGGRLERKLDFRQDVFPWLEGEMQLVYFECILREERGALFAEQFADKAMKNILAATDTFLPKDIIRKAAESFGICGDMGVDIDKWSKPFEGKSFCNAGEYLSELEKWIRNDIKNASLGNVRGPVKAATDVLRDIRPVLKYVVDYAGLTPNSHRRDFLGSFVSVYSMLSAGPPIVRLKQVLALMRANILTFAGPQAEFSTAVKEKTFCVSSPSVSDSVFRVSTLIDARIPPQNVRSDSSPLFRNLLAAGAVTSFRNSLGDDVFDTGGVAVTRAPFNAITQEGPDSAVHVIGIPVEHTRWLMQFGSGRPGAWGQFTKDADAIAESVVTAFLSTSVAANEPEVATHIERRNADV</sequence>
<dbReference type="PANTHER" id="PTHR40254:SF1">
    <property type="entry name" value="BLR0577 PROTEIN"/>
    <property type="match status" value="1"/>
</dbReference>
<feature type="domain" description="FAD-dependent urate hydroxylase HpyO/Asp monooxygenase CreE-like FAD/NAD(P)-binding" evidence="1">
    <location>
        <begin position="18"/>
        <end position="185"/>
    </location>
</feature>
<name>A0A447QEB5_SERRU</name>
<protein>
    <submittedName>
        <fullName evidence="2">Uncharacterized protein conserved in bacteria</fullName>
    </submittedName>
</protein>
<dbReference type="Proteomes" id="UP000271603">
    <property type="component" value="Chromosome"/>
</dbReference>
<accession>A0A447QEB5</accession>
<dbReference type="AlphaFoldDB" id="A0A447QEB5"/>
<evidence type="ECO:0000259" key="1">
    <source>
        <dbReference type="Pfam" id="PF13454"/>
    </source>
</evidence>
<dbReference type="PANTHER" id="PTHR40254">
    <property type="entry name" value="BLR0577 PROTEIN"/>
    <property type="match status" value="1"/>
</dbReference>
<dbReference type="InterPro" id="IPR036188">
    <property type="entry name" value="FAD/NAD-bd_sf"/>
</dbReference>